<evidence type="ECO:0000256" key="4">
    <source>
        <dbReference type="ARBA" id="ARBA00022741"/>
    </source>
</evidence>
<dbReference type="SMART" id="SM00845">
    <property type="entry name" value="GatB_Yqey"/>
    <property type="match status" value="1"/>
</dbReference>
<dbReference type="GO" id="GO:0050567">
    <property type="term" value="F:glutaminyl-tRNA synthase (glutamine-hydrolyzing) activity"/>
    <property type="evidence" value="ECO:0007669"/>
    <property type="project" value="UniProtKB-UniRule"/>
</dbReference>
<dbReference type="EC" id="6.3.5.-" evidence="10"/>
<dbReference type="EMBL" id="MGHH01000007">
    <property type="protein sequence ID" value="OGM65052.1"/>
    <property type="molecule type" value="Genomic_DNA"/>
</dbReference>
<name>A0A1F8BM09_9BACT</name>
<comment type="caution">
    <text evidence="12">The sequence shown here is derived from an EMBL/GenBank/DDBJ whole genome shotgun (WGS) entry which is preliminary data.</text>
</comment>
<dbReference type="GO" id="GO:0006412">
    <property type="term" value="P:translation"/>
    <property type="evidence" value="ECO:0007669"/>
    <property type="project" value="UniProtKB-UniRule"/>
</dbReference>
<dbReference type="SUPFAM" id="SSF89095">
    <property type="entry name" value="GatB/YqeY motif"/>
    <property type="match status" value="1"/>
</dbReference>
<dbReference type="FunFam" id="1.10.10.410:FF:000001">
    <property type="entry name" value="Aspartyl/glutamyl-tRNA(Asn/Gln) amidotransferase subunit B"/>
    <property type="match status" value="1"/>
</dbReference>
<organism evidence="12 13">
    <name type="scientific">Candidatus Woesebacteria bacterium RIFCSPLOWO2_01_FULL_39_25</name>
    <dbReference type="NCBI Taxonomy" id="1802521"/>
    <lineage>
        <taxon>Bacteria</taxon>
        <taxon>Candidatus Woeseibacteriota</taxon>
    </lineage>
</organism>
<evidence type="ECO:0000256" key="10">
    <source>
        <dbReference type="HAMAP-Rule" id="MF_00121"/>
    </source>
</evidence>
<dbReference type="NCBIfam" id="NF004014">
    <property type="entry name" value="PRK05477.1-4"/>
    <property type="match status" value="1"/>
</dbReference>
<dbReference type="Pfam" id="PF02637">
    <property type="entry name" value="GatB_Yqey"/>
    <property type="match status" value="1"/>
</dbReference>
<evidence type="ECO:0000256" key="5">
    <source>
        <dbReference type="ARBA" id="ARBA00022840"/>
    </source>
</evidence>
<dbReference type="NCBIfam" id="NF004012">
    <property type="entry name" value="PRK05477.1-2"/>
    <property type="match status" value="1"/>
</dbReference>
<evidence type="ECO:0000256" key="9">
    <source>
        <dbReference type="ARBA" id="ARBA00047913"/>
    </source>
</evidence>
<proteinExistence type="inferred from homology"/>
<dbReference type="AlphaFoldDB" id="A0A1F8BM09"/>
<comment type="similarity">
    <text evidence="1 10">Belongs to the GatB/GatE family. GatB subfamily.</text>
</comment>
<dbReference type="Proteomes" id="UP000176725">
    <property type="component" value="Unassembled WGS sequence"/>
</dbReference>
<accession>A0A1F8BM09</accession>
<feature type="domain" description="Asn/Gln amidotransferase" evidence="11">
    <location>
        <begin position="288"/>
        <end position="440"/>
    </location>
</feature>
<evidence type="ECO:0000313" key="12">
    <source>
        <dbReference type="EMBL" id="OGM65052.1"/>
    </source>
</evidence>
<reference evidence="12 13" key="1">
    <citation type="journal article" date="2016" name="Nat. Commun.">
        <title>Thousands of microbial genomes shed light on interconnected biogeochemical processes in an aquifer system.</title>
        <authorList>
            <person name="Anantharaman K."/>
            <person name="Brown C.T."/>
            <person name="Hug L.A."/>
            <person name="Sharon I."/>
            <person name="Castelle C.J."/>
            <person name="Probst A.J."/>
            <person name="Thomas B.C."/>
            <person name="Singh A."/>
            <person name="Wilkins M.J."/>
            <person name="Karaoz U."/>
            <person name="Brodie E.L."/>
            <person name="Williams K.H."/>
            <person name="Hubbard S.S."/>
            <person name="Banfield J.F."/>
        </authorList>
    </citation>
    <scope>NUCLEOTIDE SEQUENCE [LARGE SCALE GENOMIC DNA]</scope>
</reference>
<keyword evidence="4 10" id="KW-0547">Nucleotide-binding</keyword>
<evidence type="ECO:0000256" key="1">
    <source>
        <dbReference type="ARBA" id="ARBA00005306"/>
    </source>
</evidence>
<comment type="function">
    <text evidence="7 10">Allows the formation of correctly charged Asn-tRNA(Asn) or Gln-tRNA(Gln) through the transamidation of misacylated Asp-tRNA(Asn) or Glu-tRNA(Gln) in organisms which lack either or both of asparaginyl-tRNA or glutaminyl-tRNA synthetases. The reaction takes place in the presence of glutamine and ATP through an activated phospho-Asp-tRNA(Asn) or phospho-Glu-tRNA(Gln).</text>
</comment>
<evidence type="ECO:0000259" key="11">
    <source>
        <dbReference type="SMART" id="SM00845"/>
    </source>
</evidence>
<dbReference type="InterPro" id="IPR018027">
    <property type="entry name" value="Asn/Gln_amidotransferase"/>
</dbReference>
<dbReference type="InterPro" id="IPR017959">
    <property type="entry name" value="Asn/Gln-tRNA_amidoTrfase_suB/E"/>
</dbReference>
<dbReference type="InterPro" id="IPR014746">
    <property type="entry name" value="Gln_synth/guanido_kin_cat_dom"/>
</dbReference>
<keyword evidence="5 10" id="KW-0067">ATP-binding</keyword>
<comment type="catalytic activity">
    <reaction evidence="9 10">
        <text>L-glutamyl-tRNA(Gln) + L-glutamine + ATP + H2O = L-glutaminyl-tRNA(Gln) + L-glutamate + ADP + phosphate + H(+)</text>
        <dbReference type="Rhea" id="RHEA:17521"/>
        <dbReference type="Rhea" id="RHEA-COMP:9681"/>
        <dbReference type="Rhea" id="RHEA-COMP:9684"/>
        <dbReference type="ChEBI" id="CHEBI:15377"/>
        <dbReference type="ChEBI" id="CHEBI:15378"/>
        <dbReference type="ChEBI" id="CHEBI:29985"/>
        <dbReference type="ChEBI" id="CHEBI:30616"/>
        <dbReference type="ChEBI" id="CHEBI:43474"/>
        <dbReference type="ChEBI" id="CHEBI:58359"/>
        <dbReference type="ChEBI" id="CHEBI:78520"/>
        <dbReference type="ChEBI" id="CHEBI:78521"/>
        <dbReference type="ChEBI" id="CHEBI:456216"/>
    </reaction>
</comment>
<evidence type="ECO:0000256" key="6">
    <source>
        <dbReference type="ARBA" id="ARBA00022917"/>
    </source>
</evidence>
<gene>
    <name evidence="10" type="primary">gatB</name>
    <name evidence="12" type="ORF">A2893_05365</name>
</gene>
<dbReference type="InterPro" id="IPR003789">
    <property type="entry name" value="Asn/Gln_tRNA_amidoTrase-B-like"/>
</dbReference>
<dbReference type="InterPro" id="IPR004413">
    <property type="entry name" value="GatB"/>
</dbReference>
<dbReference type="HAMAP" id="MF_00121">
    <property type="entry name" value="GatB"/>
    <property type="match status" value="1"/>
</dbReference>
<dbReference type="PANTHER" id="PTHR11659">
    <property type="entry name" value="GLUTAMYL-TRNA GLN AMIDOTRANSFERASE SUBUNIT B MITOCHONDRIAL AND PROKARYOTIC PET112-RELATED"/>
    <property type="match status" value="1"/>
</dbReference>
<evidence type="ECO:0000256" key="7">
    <source>
        <dbReference type="ARBA" id="ARBA00024799"/>
    </source>
</evidence>
<evidence type="ECO:0000256" key="2">
    <source>
        <dbReference type="ARBA" id="ARBA00011123"/>
    </source>
</evidence>
<dbReference type="PROSITE" id="PS01234">
    <property type="entry name" value="GATB"/>
    <property type="match status" value="1"/>
</dbReference>
<keyword evidence="6 10" id="KW-0648">Protein biosynthesis</keyword>
<comment type="catalytic activity">
    <reaction evidence="8 10">
        <text>L-aspartyl-tRNA(Asn) + L-glutamine + ATP + H2O = L-asparaginyl-tRNA(Asn) + L-glutamate + ADP + phosphate + 2 H(+)</text>
        <dbReference type="Rhea" id="RHEA:14513"/>
        <dbReference type="Rhea" id="RHEA-COMP:9674"/>
        <dbReference type="Rhea" id="RHEA-COMP:9677"/>
        <dbReference type="ChEBI" id="CHEBI:15377"/>
        <dbReference type="ChEBI" id="CHEBI:15378"/>
        <dbReference type="ChEBI" id="CHEBI:29985"/>
        <dbReference type="ChEBI" id="CHEBI:30616"/>
        <dbReference type="ChEBI" id="CHEBI:43474"/>
        <dbReference type="ChEBI" id="CHEBI:58359"/>
        <dbReference type="ChEBI" id="CHEBI:78515"/>
        <dbReference type="ChEBI" id="CHEBI:78516"/>
        <dbReference type="ChEBI" id="CHEBI:456216"/>
    </reaction>
</comment>
<sequence>MNNRLEPTIGLEIHAELRTNSKMFCGCTADHFGKIPNTQTCPVCLGLPGALPVPNKKAVEWTIMLGLALNCKVNRVSKFDRKHYFYPDLPKGYQISQYDEPLAINGWLEIQNPNSKIPEKIRITRVHLEEDTGKLQHTTLDGKRVTLVDFNRSGVALVEIVTEPDIHSGSQTKEFAQKLQNIIRYLGISDCDMEKGSMRLEANTSWGLDLGYKVEIKNLNSFRFVEKAVDYDLVRQKAMLDKGETPRQETRGWSEKEGKTVTQRYKETAADYRYFPEPDIPPMIFDKAFIERIGKSIPELPETMLNRFVKQYAIRKDYAEILTTEKNLANFTEKVFKLAYSNKIPLDKVAGYIVNSKIDYKKVEPKEIITLIQKKKAGKVENEEAIVKWIDAVLKLNPQAVADYKKGKLNAISVLIGNVMKISKGSANPMKVRQLIEKKLSD</sequence>
<dbReference type="InterPro" id="IPR017958">
    <property type="entry name" value="Gln-tRNA_amidoTrfase_suB_CS"/>
</dbReference>
<dbReference type="Pfam" id="PF02934">
    <property type="entry name" value="GatB_N"/>
    <property type="match status" value="1"/>
</dbReference>
<dbReference type="InterPro" id="IPR006075">
    <property type="entry name" value="Asn/Gln-tRNA_Trfase_suB/E_cat"/>
</dbReference>
<evidence type="ECO:0000313" key="13">
    <source>
        <dbReference type="Proteomes" id="UP000176725"/>
    </source>
</evidence>
<evidence type="ECO:0000256" key="3">
    <source>
        <dbReference type="ARBA" id="ARBA00022598"/>
    </source>
</evidence>
<dbReference type="Gene3D" id="1.10.10.410">
    <property type="match status" value="1"/>
</dbReference>
<dbReference type="STRING" id="1802521.A2893_05365"/>
<dbReference type="GO" id="GO:0050566">
    <property type="term" value="F:asparaginyl-tRNA synthase (glutamine-hydrolyzing) activity"/>
    <property type="evidence" value="ECO:0007669"/>
    <property type="project" value="RHEA"/>
</dbReference>
<dbReference type="InterPro" id="IPR023168">
    <property type="entry name" value="GatB_Yqey_C_2"/>
</dbReference>
<evidence type="ECO:0000256" key="8">
    <source>
        <dbReference type="ARBA" id="ARBA00047380"/>
    </source>
</evidence>
<comment type="subunit">
    <text evidence="2 10">Heterotrimer of A, B and C subunits.</text>
</comment>
<keyword evidence="3 10" id="KW-0436">Ligase</keyword>
<protein>
    <recommendedName>
        <fullName evidence="10">Aspartyl/glutamyl-tRNA(Asn/Gln) amidotransferase subunit B</fullName>
        <shortName evidence="10">Asp/Glu-ADT subunit B</shortName>
        <ecNumber evidence="10">6.3.5.-</ecNumber>
    </recommendedName>
</protein>
<dbReference type="NCBIfam" id="TIGR00133">
    <property type="entry name" value="gatB"/>
    <property type="match status" value="1"/>
</dbReference>
<dbReference type="SUPFAM" id="SSF55931">
    <property type="entry name" value="Glutamine synthetase/guanido kinase"/>
    <property type="match status" value="1"/>
</dbReference>
<dbReference type="GO" id="GO:0005524">
    <property type="term" value="F:ATP binding"/>
    <property type="evidence" value="ECO:0007669"/>
    <property type="project" value="UniProtKB-KW"/>
</dbReference>